<evidence type="ECO:0000259" key="2">
    <source>
        <dbReference type="PROSITE" id="PS51788"/>
    </source>
</evidence>
<reference evidence="3" key="1">
    <citation type="submission" date="2022-08" db="UniProtKB">
        <authorList>
            <consortium name="EnsemblMetazoa"/>
        </authorList>
    </citation>
    <scope>IDENTIFICATION</scope>
    <source>
        <strain evidence="3">05x7-T-G4-1.051#20</strain>
    </source>
</reference>
<dbReference type="Proteomes" id="UP000005408">
    <property type="component" value="Unassembled WGS sequence"/>
</dbReference>
<dbReference type="Gene3D" id="2.170.150.20">
    <property type="entry name" value="Peptide methionine sulfoxide reductase"/>
    <property type="match status" value="1"/>
</dbReference>
<keyword evidence="1" id="KW-0732">Signal</keyword>
<dbReference type="EnsemblMetazoa" id="G3749.3">
    <property type="protein sequence ID" value="G3749.3:cds"/>
    <property type="gene ID" value="G3749"/>
</dbReference>
<evidence type="ECO:0000313" key="3">
    <source>
        <dbReference type="EnsemblMetazoa" id="G3749.3:cds"/>
    </source>
</evidence>
<sequence length="198" mass="22498">MSNSTNRELVKFICYVFLAYLLDKSVKAVPGDYVGRYEILFNCCHTSHSSQDQHLPPSLFHIVDFILCRSCGHEILHPSAIIQVPSKVAHRQRNDTIAGRNGTLIQLFKNPDGAFFEVISATEANLTEVSRPSDLMTWFPGYHWTICVCPMCMKHVGWKYHATSPERRPQSFFGIILDNILQQSEAESIIHIPKAYTS</sequence>
<accession>A0A8W8MSF9</accession>
<feature type="signal peptide" evidence="1">
    <location>
        <begin position="1"/>
        <end position="28"/>
    </location>
</feature>
<evidence type="ECO:0000256" key="1">
    <source>
        <dbReference type="SAM" id="SignalP"/>
    </source>
</evidence>
<name>A0A8W8MSF9_MAGGI</name>
<organism evidence="3 4">
    <name type="scientific">Magallana gigas</name>
    <name type="common">Pacific oyster</name>
    <name type="synonym">Crassostrea gigas</name>
    <dbReference type="NCBI Taxonomy" id="29159"/>
    <lineage>
        <taxon>Eukaryota</taxon>
        <taxon>Metazoa</taxon>
        <taxon>Spiralia</taxon>
        <taxon>Lophotrochozoa</taxon>
        <taxon>Mollusca</taxon>
        <taxon>Bivalvia</taxon>
        <taxon>Autobranchia</taxon>
        <taxon>Pteriomorphia</taxon>
        <taxon>Ostreida</taxon>
        <taxon>Ostreoidea</taxon>
        <taxon>Ostreidae</taxon>
        <taxon>Magallana</taxon>
    </lineage>
</organism>
<dbReference type="AlphaFoldDB" id="A0A8W8MSF9"/>
<protein>
    <recommendedName>
        <fullName evidence="2">CULT domain-containing protein</fullName>
    </recommendedName>
</protein>
<dbReference type="PROSITE" id="PS51788">
    <property type="entry name" value="CULT"/>
    <property type="match status" value="1"/>
</dbReference>
<feature type="chain" id="PRO_5036495465" description="CULT domain-containing protein" evidence="1">
    <location>
        <begin position="29"/>
        <end position="198"/>
    </location>
</feature>
<evidence type="ECO:0000313" key="4">
    <source>
        <dbReference type="Proteomes" id="UP000005408"/>
    </source>
</evidence>
<dbReference type="CDD" id="cd15777">
    <property type="entry name" value="CRBN_C_like"/>
    <property type="match status" value="1"/>
</dbReference>
<dbReference type="FunFam" id="2.170.150.20:FF:000007">
    <property type="entry name" value="Protein cereblon"/>
    <property type="match status" value="1"/>
</dbReference>
<dbReference type="InterPro" id="IPR034750">
    <property type="entry name" value="CULT"/>
</dbReference>
<keyword evidence="4" id="KW-1185">Reference proteome</keyword>
<feature type="domain" description="CULT" evidence="2">
    <location>
        <begin position="63"/>
        <end position="184"/>
    </location>
</feature>
<proteinExistence type="predicted"/>